<evidence type="ECO:0000256" key="8">
    <source>
        <dbReference type="ARBA" id="ARBA00022741"/>
    </source>
</evidence>
<keyword evidence="8" id="KW-0547">Nucleotide-binding</keyword>
<dbReference type="Proteomes" id="UP000694680">
    <property type="component" value="Chromosome 14"/>
</dbReference>
<evidence type="ECO:0000256" key="1">
    <source>
        <dbReference type="ARBA" id="ARBA00004167"/>
    </source>
</evidence>
<sequence>PGLAGVRRYKEGVPILSLSHPDQRATMEGPYWTHTQHMEKKLYAVLAGDTVKFRCPAMGKESIETGGIKLRHQHWSLVMESVVPSDRGLHLCGREQIWLHYPQLCPGCERSPQRPILQAGLPSNTTAVVGSDVQFHCKVYSDAQFYIQWLKHIEINGSRYGPDGTPYVQVLKVFLISKAVEVLYLSKVTMEDAGEYTCLAGNSFGFAHQSAWLTVLSGGREQGGETQGRK</sequence>
<evidence type="ECO:0000256" key="2">
    <source>
        <dbReference type="ARBA" id="ARBA00011902"/>
    </source>
</evidence>
<dbReference type="GO" id="GO:0005886">
    <property type="term" value="C:plasma membrane"/>
    <property type="evidence" value="ECO:0007669"/>
    <property type="project" value="TreeGrafter"/>
</dbReference>
<dbReference type="FunFam" id="2.60.40.10:FF:000020">
    <property type="entry name" value="Fibroblast growth factor receptor"/>
    <property type="match status" value="1"/>
</dbReference>
<dbReference type="GO" id="GO:0005007">
    <property type="term" value="F:fibroblast growth factor receptor activity"/>
    <property type="evidence" value="ECO:0007669"/>
    <property type="project" value="TreeGrafter"/>
</dbReference>
<keyword evidence="6" id="KW-0732">Signal</keyword>
<dbReference type="PANTHER" id="PTHR19890">
    <property type="entry name" value="FIBROBLAST GROWTH FACTOR RECEPTOR"/>
    <property type="match status" value="1"/>
</dbReference>
<keyword evidence="17" id="KW-0393">Immunoglobulin domain</keyword>
<evidence type="ECO:0000256" key="5">
    <source>
        <dbReference type="ARBA" id="ARBA00022692"/>
    </source>
</evidence>
<dbReference type="InterPro" id="IPR052615">
    <property type="entry name" value="FGFRL"/>
</dbReference>
<dbReference type="InterPro" id="IPR013783">
    <property type="entry name" value="Ig-like_fold"/>
</dbReference>
<dbReference type="EC" id="2.7.10.1" evidence="2"/>
<dbReference type="SMART" id="SM00409">
    <property type="entry name" value="IG"/>
    <property type="match status" value="2"/>
</dbReference>
<dbReference type="PROSITE" id="PS50835">
    <property type="entry name" value="IG_LIKE"/>
    <property type="match status" value="1"/>
</dbReference>
<evidence type="ECO:0000259" key="18">
    <source>
        <dbReference type="PROSITE" id="PS50835"/>
    </source>
</evidence>
<dbReference type="Pfam" id="PF07679">
    <property type="entry name" value="I-set"/>
    <property type="match status" value="1"/>
</dbReference>
<proteinExistence type="predicted"/>
<dbReference type="SUPFAM" id="SSF48726">
    <property type="entry name" value="Immunoglobulin"/>
    <property type="match status" value="1"/>
</dbReference>
<dbReference type="PANTHER" id="PTHR19890:SF10">
    <property type="entry name" value="FIBROBLAST GROWTH FACTOR RECEPTOR-LIKE 1"/>
    <property type="match status" value="1"/>
</dbReference>
<reference evidence="19" key="3">
    <citation type="submission" date="2025-09" db="UniProtKB">
        <authorList>
            <consortium name="Ensembl"/>
        </authorList>
    </citation>
    <scope>IDENTIFICATION</scope>
</reference>
<keyword evidence="10" id="KW-0067">ATP-binding</keyword>
<comment type="subcellular location">
    <subcellularLocation>
        <location evidence="1">Membrane</location>
        <topology evidence="1">Single-pass membrane protein</topology>
    </subcellularLocation>
</comment>
<accession>A0A8C5HUW9</accession>
<evidence type="ECO:0000256" key="14">
    <source>
        <dbReference type="ARBA" id="ARBA00023157"/>
    </source>
</evidence>
<keyword evidence="4" id="KW-0808">Transferase</keyword>
<evidence type="ECO:0000256" key="3">
    <source>
        <dbReference type="ARBA" id="ARBA00022553"/>
    </source>
</evidence>
<keyword evidence="11" id="KW-1133">Transmembrane helix</keyword>
<evidence type="ECO:0000256" key="10">
    <source>
        <dbReference type="ARBA" id="ARBA00022840"/>
    </source>
</evidence>
<keyword evidence="13" id="KW-0829">Tyrosine-protein kinase</keyword>
<protein>
    <recommendedName>
        <fullName evidence="2">receptor protein-tyrosine kinase</fullName>
        <ecNumber evidence="2">2.7.10.1</ecNumber>
    </recommendedName>
</protein>
<dbReference type="Ensembl" id="ENSGWIT00000054367.1">
    <property type="protein sequence ID" value="ENSGWIP00000050334.1"/>
    <property type="gene ID" value="ENSGWIG00000024482.1"/>
</dbReference>
<evidence type="ECO:0000256" key="11">
    <source>
        <dbReference type="ARBA" id="ARBA00022989"/>
    </source>
</evidence>
<organism evidence="19 20">
    <name type="scientific">Gouania willdenowi</name>
    <name type="common">Blunt-snouted clingfish</name>
    <name type="synonym">Lepadogaster willdenowi</name>
    <dbReference type="NCBI Taxonomy" id="441366"/>
    <lineage>
        <taxon>Eukaryota</taxon>
        <taxon>Metazoa</taxon>
        <taxon>Chordata</taxon>
        <taxon>Craniata</taxon>
        <taxon>Vertebrata</taxon>
        <taxon>Euteleostomi</taxon>
        <taxon>Actinopterygii</taxon>
        <taxon>Neopterygii</taxon>
        <taxon>Teleostei</taxon>
        <taxon>Neoteleostei</taxon>
        <taxon>Acanthomorphata</taxon>
        <taxon>Ovalentaria</taxon>
        <taxon>Blenniimorphae</taxon>
        <taxon>Blenniiformes</taxon>
        <taxon>Gobiesocoidei</taxon>
        <taxon>Gobiesocidae</taxon>
        <taxon>Gobiesocinae</taxon>
        <taxon>Gouania</taxon>
    </lineage>
</organism>
<feature type="domain" description="Ig-like" evidence="18">
    <location>
        <begin position="112"/>
        <end position="214"/>
    </location>
</feature>
<dbReference type="InterPro" id="IPR036179">
    <property type="entry name" value="Ig-like_dom_sf"/>
</dbReference>
<keyword evidence="20" id="KW-1185">Reference proteome</keyword>
<keyword evidence="14" id="KW-1015">Disulfide bond</keyword>
<evidence type="ECO:0000256" key="9">
    <source>
        <dbReference type="ARBA" id="ARBA00022777"/>
    </source>
</evidence>
<dbReference type="GO" id="GO:0005524">
    <property type="term" value="F:ATP binding"/>
    <property type="evidence" value="ECO:0007669"/>
    <property type="project" value="UniProtKB-KW"/>
</dbReference>
<keyword evidence="5" id="KW-0812">Transmembrane</keyword>
<keyword evidence="3" id="KW-0597">Phosphoprotein</keyword>
<dbReference type="InterPro" id="IPR003598">
    <property type="entry name" value="Ig_sub2"/>
</dbReference>
<reference evidence="19" key="1">
    <citation type="submission" date="2020-06" db="EMBL/GenBank/DDBJ databases">
        <authorList>
            <consortium name="Wellcome Sanger Institute Data Sharing"/>
        </authorList>
    </citation>
    <scope>NUCLEOTIDE SEQUENCE [LARGE SCALE GENOMIC DNA]</scope>
</reference>
<keyword evidence="12" id="KW-0472">Membrane</keyword>
<evidence type="ECO:0000256" key="17">
    <source>
        <dbReference type="ARBA" id="ARBA00023319"/>
    </source>
</evidence>
<dbReference type="Gene3D" id="2.60.40.10">
    <property type="entry name" value="Immunoglobulins"/>
    <property type="match status" value="1"/>
</dbReference>
<name>A0A8C5HUW9_GOUWI</name>
<keyword evidence="16" id="KW-0325">Glycoprotein</keyword>
<dbReference type="GO" id="GO:0017134">
    <property type="term" value="F:fibroblast growth factor binding"/>
    <property type="evidence" value="ECO:0007669"/>
    <property type="project" value="TreeGrafter"/>
</dbReference>
<evidence type="ECO:0000256" key="4">
    <source>
        <dbReference type="ARBA" id="ARBA00022679"/>
    </source>
</evidence>
<dbReference type="SMART" id="SM00408">
    <property type="entry name" value="IGc2"/>
    <property type="match status" value="2"/>
</dbReference>
<evidence type="ECO:0000256" key="12">
    <source>
        <dbReference type="ARBA" id="ARBA00023136"/>
    </source>
</evidence>
<dbReference type="AlphaFoldDB" id="A0A8C5HUW9"/>
<dbReference type="InterPro" id="IPR007110">
    <property type="entry name" value="Ig-like_dom"/>
</dbReference>
<evidence type="ECO:0000313" key="20">
    <source>
        <dbReference type="Proteomes" id="UP000694680"/>
    </source>
</evidence>
<evidence type="ECO:0000256" key="6">
    <source>
        <dbReference type="ARBA" id="ARBA00022729"/>
    </source>
</evidence>
<evidence type="ECO:0000256" key="16">
    <source>
        <dbReference type="ARBA" id="ARBA00023180"/>
    </source>
</evidence>
<evidence type="ECO:0000256" key="13">
    <source>
        <dbReference type="ARBA" id="ARBA00023137"/>
    </source>
</evidence>
<keyword evidence="7" id="KW-0677">Repeat</keyword>
<reference evidence="19" key="2">
    <citation type="submission" date="2025-08" db="UniProtKB">
        <authorList>
            <consortium name="Ensembl"/>
        </authorList>
    </citation>
    <scope>IDENTIFICATION</scope>
</reference>
<evidence type="ECO:0000313" key="19">
    <source>
        <dbReference type="Ensembl" id="ENSGWIP00000050334.1"/>
    </source>
</evidence>
<evidence type="ECO:0000256" key="7">
    <source>
        <dbReference type="ARBA" id="ARBA00022737"/>
    </source>
</evidence>
<keyword evidence="15" id="KW-0675">Receptor</keyword>
<evidence type="ECO:0000256" key="15">
    <source>
        <dbReference type="ARBA" id="ARBA00023170"/>
    </source>
</evidence>
<dbReference type="InterPro" id="IPR003599">
    <property type="entry name" value="Ig_sub"/>
</dbReference>
<dbReference type="InterPro" id="IPR013098">
    <property type="entry name" value="Ig_I-set"/>
</dbReference>
<keyword evidence="9" id="KW-0418">Kinase</keyword>